<reference evidence="2" key="1">
    <citation type="submission" date="2022-11" db="UniProtKB">
        <authorList>
            <consortium name="WormBaseParasite"/>
        </authorList>
    </citation>
    <scope>IDENTIFICATION</scope>
</reference>
<dbReference type="Proteomes" id="UP000887576">
    <property type="component" value="Unplaced"/>
</dbReference>
<protein>
    <submittedName>
        <fullName evidence="2">Uncharacterized protein</fullName>
    </submittedName>
</protein>
<evidence type="ECO:0000313" key="2">
    <source>
        <dbReference type="WBParaSite" id="JU765_v2.g12055.t1"/>
    </source>
</evidence>
<organism evidence="1 2">
    <name type="scientific">Panagrolaimus sp. JU765</name>
    <dbReference type="NCBI Taxonomy" id="591449"/>
    <lineage>
        <taxon>Eukaryota</taxon>
        <taxon>Metazoa</taxon>
        <taxon>Ecdysozoa</taxon>
        <taxon>Nematoda</taxon>
        <taxon>Chromadorea</taxon>
        <taxon>Rhabditida</taxon>
        <taxon>Tylenchina</taxon>
        <taxon>Panagrolaimomorpha</taxon>
        <taxon>Panagrolaimoidea</taxon>
        <taxon>Panagrolaimidae</taxon>
        <taxon>Panagrolaimus</taxon>
    </lineage>
</organism>
<evidence type="ECO:0000313" key="1">
    <source>
        <dbReference type="Proteomes" id="UP000887576"/>
    </source>
</evidence>
<sequence length="192" mass="21675">MGAAEEVVAHIREYIHDQKHFSARWLSQIKTNSGLEIEVELIAQIFGGIVSVALLHGEQAQFLANFLLILVPFVITYVYPKERPPINLLLIYWGTYSSLTLLDNGLHNTLPAYYVVKIVLMSLLFLKPFCGAQKIQEMLEKSKIGIDSSDRENDSNAFNEDELRAFQKARKKKSPPPEKPEGEDIPSSKTDS</sequence>
<dbReference type="WBParaSite" id="JU765_v2.g12055.t1">
    <property type="protein sequence ID" value="JU765_v2.g12055.t1"/>
    <property type="gene ID" value="JU765_v2.g12055"/>
</dbReference>
<proteinExistence type="predicted"/>
<name>A0AC34Q1I2_9BILA</name>
<accession>A0AC34Q1I2</accession>